<feature type="binding site" evidence="2">
    <location>
        <position position="114"/>
    </location>
    <ligand>
        <name>substrate</name>
    </ligand>
</feature>
<dbReference type="Pfam" id="PF22636">
    <property type="entry name" value="FlK"/>
    <property type="match status" value="1"/>
</dbReference>
<keyword evidence="4" id="KW-0378">Hydrolase</keyword>
<evidence type="ECO:0000313" key="5">
    <source>
        <dbReference type="Proteomes" id="UP000662904"/>
    </source>
</evidence>
<dbReference type="AlphaFoldDB" id="A0A8A0RLW9"/>
<evidence type="ECO:0000259" key="3">
    <source>
        <dbReference type="Pfam" id="PF22636"/>
    </source>
</evidence>
<evidence type="ECO:0000256" key="2">
    <source>
        <dbReference type="PIRSR" id="PIRSR014972-2"/>
    </source>
</evidence>
<proteinExistence type="predicted"/>
<dbReference type="Proteomes" id="UP000662904">
    <property type="component" value="Chromosome"/>
</dbReference>
<gene>
    <name evidence="4" type="primary">flK_2</name>
    <name evidence="4" type="ORF">H0A61_00779</name>
</gene>
<feature type="binding site" evidence="2">
    <location>
        <position position="63"/>
    </location>
    <ligand>
        <name>CoA</name>
        <dbReference type="ChEBI" id="CHEBI:57287"/>
    </ligand>
</feature>
<accession>A0A8A0RLW9</accession>
<dbReference type="KEGG" id="kme:H0A61_00779"/>
<feature type="active site" evidence="1">
    <location>
        <position position="36"/>
    </location>
</feature>
<feature type="active site" evidence="1">
    <location>
        <position position="44"/>
    </location>
</feature>
<reference evidence="4" key="1">
    <citation type="submission" date="2020-07" db="EMBL/GenBank/DDBJ databases">
        <title>Koleobacter methoxysyntrophicus gen. nov., sp. nov., a novel anaerobic bacterium isolated from deep subsurface oil field and proposal of Koleobacterales ord. nov. in the phylum Firmicutes.</title>
        <authorList>
            <person name="Sakamoto S."/>
            <person name="Tamaki H."/>
        </authorList>
    </citation>
    <scope>NUCLEOTIDE SEQUENCE</scope>
    <source>
        <strain evidence="4">NRmbB1</strain>
    </source>
</reference>
<dbReference type="SUPFAM" id="SSF54637">
    <property type="entry name" value="Thioesterase/thiol ester dehydrase-isomerase"/>
    <property type="match status" value="1"/>
</dbReference>
<sequence length="133" mass="14882">MEFSIRKGLKGEKRIKVEDRHTAAHFGSGGVYVLATPVMIGLMEGASLELMAKHLPEGYTTVGTSVNIKHLAATPVGMEVIAKTELIEIDGRRLVFKVEAFDEVDKIGEGIHERFIVDEERFMKKNEEKKAKR</sequence>
<dbReference type="InterPro" id="IPR025540">
    <property type="entry name" value="FlK"/>
</dbReference>
<dbReference type="GO" id="GO:0016787">
    <property type="term" value="F:hydrolase activity"/>
    <property type="evidence" value="ECO:0007669"/>
    <property type="project" value="UniProtKB-KW"/>
</dbReference>
<dbReference type="EMBL" id="CP059066">
    <property type="protein sequence ID" value="QSQ08457.1"/>
    <property type="molecule type" value="Genomic_DNA"/>
</dbReference>
<evidence type="ECO:0000313" key="4">
    <source>
        <dbReference type="EMBL" id="QSQ08457.1"/>
    </source>
</evidence>
<protein>
    <submittedName>
        <fullName evidence="4">Fluoroacetyl-CoA thioesterase</fullName>
        <ecNumber evidence="4">3.1.2.29</ecNumber>
    </submittedName>
</protein>
<organism evidence="4 5">
    <name type="scientific">Koleobacter methoxysyntrophicus</name>
    <dbReference type="NCBI Taxonomy" id="2751313"/>
    <lineage>
        <taxon>Bacteria</taxon>
        <taxon>Bacillati</taxon>
        <taxon>Bacillota</taxon>
        <taxon>Clostridia</taxon>
        <taxon>Koleobacterales</taxon>
        <taxon>Koleobacteraceae</taxon>
        <taxon>Koleobacter</taxon>
    </lineage>
</organism>
<feature type="binding site" evidence="2">
    <location>
        <position position="63"/>
    </location>
    <ligand>
        <name>substrate</name>
    </ligand>
</feature>
<dbReference type="EC" id="3.1.2.29" evidence="4"/>
<dbReference type="Gene3D" id="3.10.129.10">
    <property type="entry name" value="Hotdog Thioesterase"/>
    <property type="match status" value="1"/>
</dbReference>
<dbReference type="InterPro" id="IPR029069">
    <property type="entry name" value="HotDog_dom_sf"/>
</dbReference>
<dbReference type="PANTHER" id="PTHR36934:SF1">
    <property type="entry name" value="THIOESTERASE DOMAIN-CONTAINING PROTEIN"/>
    <property type="match status" value="1"/>
</dbReference>
<name>A0A8A0RLW9_9FIRM</name>
<dbReference type="PANTHER" id="PTHR36934">
    <property type="entry name" value="BLR0278 PROTEIN"/>
    <property type="match status" value="1"/>
</dbReference>
<feature type="domain" description="Fluoroacetyl-CoA-specific thioesterase-like" evidence="3">
    <location>
        <begin position="17"/>
        <end position="120"/>
    </location>
</feature>
<feature type="active site" evidence="1">
    <location>
        <position position="70"/>
    </location>
</feature>
<dbReference type="PIRSF" id="PIRSF014972">
    <property type="entry name" value="FlK"/>
    <property type="match status" value="1"/>
</dbReference>
<evidence type="ECO:0000256" key="1">
    <source>
        <dbReference type="PIRSR" id="PIRSR014972-1"/>
    </source>
</evidence>
<dbReference type="InterPro" id="IPR054485">
    <property type="entry name" value="FlK-like_dom"/>
</dbReference>
<dbReference type="RefSeq" id="WP_206708671.1">
    <property type="nucleotide sequence ID" value="NZ_CP059066.1"/>
</dbReference>
<keyword evidence="5" id="KW-1185">Reference proteome</keyword>